<dbReference type="PANTHER" id="PTHR11328:SF28">
    <property type="entry name" value="MAJOR FACILITATOR SUPERFAMILY DOMAIN-CONTAINING PROTEIN 12"/>
    <property type="match status" value="1"/>
</dbReference>
<comment type="similarity">
    <text evidence="1">Belongs to the major facilitator superfamily.</text>
</comment>
<dbReference type="Proteomes" id="UP000283509">
    <property type="component" value="Unassembled WGS sequence"/>
</dbReference>
<feature type="transmembrane region" description="Helical" evidence="2">
    <location>
        <begin position="364"/>
        <end position="381"/>
    </location>
</feature>
<gene>
    <name evidence="3" type="ORF">C7M84_024643</name>
</gene>
<feature type="transmembrane region" description="Helical" evidence="2">
    <location>
        <begin position="249"/>
        <end position="271"/>
    </location>
</feature>
<comment type="caution">
    <text evidence="3">The sequence shown here is derived from an EMBL/GenBank/DDBJ whole genome shotgun (WGS) entry which is preliminary data.</text>
</comment>
<keyword evidence="2" id="KW-0812">Transmembrane</keyword>
<feature type="transmembrane region" description="Helical" evidence="2">
    <location>
        <begin position="170"/>
        <end position="197"/>
    </location>
</feature>
<dbReference type="InterPro" id="IPR039672">
    <property type="entry name" value="MFS_2"/>
</dbReference>
<reference evidence="3 4" key="2">
    <citation type="submission" date="2019-01" db="EMBL/GenBank/DDBJ databases">
        <title>The decoding of complex shrimp genome reveals the adaptation for benthos swimmer, frequently molting mechanism and breeding impact on genome.</title>
        <authorList>
            <person name="Sun Y."/>
            <person name="Gao Y."/>
            <person name="Yu Y."/>
        </authorList>
    </citation>
    <scope>NUCLEOTIDE SEQUENCE [LARGE SCALE GENOMIC DNA]</scope>
    <source>
        <tissue evidence="3">Muscle</tissue>
    </source>
</reference>
<feature type="transmembrane region" description="Helical" evidence="2">
    <location>
        <begin position="97"/>
        <end position="117"/>
    </location>
</feature>
<dbReference type="OrthoDB" id="1730117at2759"/>
<dbReference type="CDD" id="cd17491">
    <property type="entry name" value="MFS_MFSD12"/>
    <property type="match status" value="1"/>
</dbReference>
<evidence type="ECO:0000256" key="2">
    <source>
        <dbReference type="SAM" id="Phobius"/>
    </source>
</evidence>
<dbReference type="PANTHER" id="PTHR11328">
    <property type="entry name" value="MAJOR FACILITATOR SUPERFAMILY DOMAIN-CONTAINING PROTEIN"/>
    <property type="match status" value="1"/>
</dbReference>
<feature type="transmembrane region" description="Helical" evidence="2">
    <location>
        <begin position="331"/>
        <end position="352"/>
    </location>
</feature>
<sequence length="556" mass="61257">MKKPEERDSADMLIVRAESYTAPANRGMGASSRIRCRGLNHKSTHKPLGAESKMAGLTFRTRFGYGVGHVLNDLCSAMWFTYLLIYFHHVLLFNNSLAGVVLLIGQVADALSTPFVGKEADRTDDLAFCARYGRRKSWHLAGTICVLCAFPFIFLGCLGCSGASDWAQVVYYAPFVVIFQFGWASTQISHLALIPNITQDPNDRTELNAIRYAFTVASNITVYLVTWLVLGLESQDPEAGIGPRDINKFRYIVFIVLAIGCLFVTLFHVMVKEDNLPDYATWQRVAINNAEASEPSQAEGTNVASSSACVPVHCRMTATDWLKDRQFYQVAFLYMGTRLFCNLTQAYVPIYLQDSLHLSEESVAYIPLVMYVSGFLTTMILKALNKFIGRKASFILGTLIGGAACIGIWLGEGDVYCKYLLYVVTAMLGAGGSIMLITSLSITADLIGPNIESGAFVYGAMSFTDKLSNGIAVMLIQNLNPCTTNPIRSLQQCLLVLQAGHHHQHLSVSNYSQWAHTVRSVAKCSHVCPMYVYTYVMCTGRTGPMSATYATSSLRV</sequence>
<proteinExistence type="inferred from homology"/>
<feature type="transmembrane region" description="Helical" evidence="2">
    <location>
        <begin position="138"/>
        <end position="164"/>
    </location>
</feature>
<feature type="transmembrane region" description="Helical" evidence="2">
    <location>
        <begin position="393"/>
        <end position="413"/>
    </location>
</feature>
<evidence type="ECO:0000313" key="4">
    <source>
        <dbReference type="Proteomes" id="UP000283509"/>
    </source>
</evidence>
<dbReference type="GO" id="GO:0008643">
    <property type="term" value="P:carbohydrate transport"/>
    <property type="evidence" value="ECO:0007669"/>
    <property type="project" value="InterPro"/>
</dbReference>
<dbReference type="AlphaFoldDB" id="A0A3R7MHW1"/>
<dbReference type="GO" id="GO:0005886">
    <property type="term" value="C:plasma membrane"/>
    <property type="evidence" value="ECO:0007669"/>
    <property type="project" value="TreeGrafter"/>
</dbReference>
<feature type="transmembrane region" description="Helical" evidence="2">
    <location>
        <begin position="63"/>
        <end position="85"/>
    </location>
</feature>
<evidence type="ECO:0000256" key="1">
    <source>
        <dbReference type="ARBA" id="ARBA00008335"/>
    </source>
</evidence>
<feature type="transmembrane region" description="Helical" evidence="2">
    <location>
        <begin position="419"/>
        <end position="442"/>
    </location>
</feature>
<dbReference type="SUPFAM" id="SSF103473">
    <property type="entry name" value="MFS general substrate transporter"/>
    <property type="match status" value="1"/>
</dbReference>
<keyword evidence="2" id="KW-1133">Transmembrane helix</keyword>
<reference evidence="3 4" key="1">
    <citation type="submission" date="2018-04" db="EMBL/GenBank/DDBJ databases">
        <authorList>
            <person name="Zhang X."/>
            <person name="Yuan J."/>
            <person name="Li F."/>
            <person name="Xiang J."/>
        </authorList>
    </citation>
    <scope>NUCLEOTIDE SEQUENCE [LARGE SCALE GENOMIC DNA]</scope>
    <source>
        <tissue evidence="3">Muscle</tissue>
    </source>
</reference>
<protein>
    <submittedName>
        <fullName evidence="3">Putative MFS-type transporter C19orf28</fullName>
    </submittedName>
</protein>
<dbReference type="Gene3D" id="1.20.1250.20">
    <property type="entry name" value="MFS general substrate transporter like domains"/>
    <property type="match status" value="2"/>
</dbReference>
<keyword evidence="4" id="KW-1185">Reference proteome</keyword>
<dbReference type="EMBL" id="QCYY01000863">
    <property type="protein sequence ID" value="ROT82189.1"/>
    <property type="molecule type" value="Genomic_DNA"/>
</dbReference>
<keyword evidence="2" id="KW-0472">Membrane</keyword>
<evidence type="ECO:0000313" key="3">
    <source>
        <dbReference type="EMBL" id="ROT82189.1"/>
    </source>
</evidence>
<dbReference type="InterPro" id="IPR036259">
    <property type="entry name" value="MFS_trans_sf"/>
</dbReference>
<dbReference type="STRING" id="6689.A0A3R7MHW1"/>
<accession>A0A3R7MHW1</accession>
<dbReference type="FunFam" id="1.20.1250.20:FF:000431">
    <property type="entry name" value="Predicted protein"/>
    <property type="match status" value="1"/>
</dbReference>
<dbReference type="GO" id="GO:0015293">
    <property type="term" value="F:symporter activity"/>
    <property type="evidence" value="ECO:0007669"/>
    <property type="project" value="InterPro"/>
</dbReference>
<feature type="transmembrane region" description="Helical" evidence="2">
    <location>
        <begin position="209"/>
        <end position="229"/>
    </location>
</feature>
<dbReference type="Pfam" id="PF13347">
    <property type="entry name" value="MFS_2"/>
    <property type="match status" value="2"/>
</dbReference>
<organism evidence="3 4">
    <name type="scientific">Penaeus vannamei</name>
    <name type="common">Whiteleg shrimp</name>
    <name type="synonym">Litopenaeus vannamei</name>
    <dbReference type="NCBI Taxonomy" id="6689"/>
    <lineage>
        <taxon>Eukaryota</taxon>
        <taxon>Metazoa</taxon>
        <taxon>Ecdysozoa</taxon>
        <taxon>Arthropoda</taxon>
        <taxon>Crustacea</taxon>
        <taxon>Multicrustacea</taxon>
        <taxon>Malacostraca</taxon>
        <taxon>Eumalacostraca</taxon>
        <taxon>Eucarida</taxon>
        <taxon>Decapoda</taxon>
        <taxon>Dendrobranchiata</taxon>
        <taxon>Penaeoidea</taxon>
        <taxon>Penaeidae</taxon>
        <taxon>Penaeus</taxon>
    </lineage>
</organism>
<name>A0A3R7MHW1_PENVA</name>